<protein>
    <submittedName>
        <fullName evidence="4">Acyl carrier protein</fullName>
    </submittedName>
</protein>
<dbReference type="InterPro" id="IPR006162">
    <property type="entry name" value="Ppantetheine_attach_site"/>
</dbReference>
<dbReference type="Gene3D" id="1.10.1200.10">
    <property type="entry name" value="ACP-like"/>
    <property type="match status" value="1"/>
</dbReference>
<dbReference type="PROSITE" id="PS50075">
    <property type="entry name" value="CARRIER"/>
    <property type="match status" value="1"/>
</dbReference>
<evidence type="ECO:0000313" key="5">
    <source>
        <dbReference type="Proteomes" id="UP000373149"/>
    </source>
</evidence>
<dbReference type="InterPro" id="IPR036736">
    <property type="entry name" value="ACP-like_sf"/>
</dbReference>
<accession>A0A5N8WLP5</accession>
<dbReference type="Pfam" id="PF00550">
    <property type="entry name" value="PP-binding"/>
    <property type="match status" value="1"/>
</dbReference>
<dbReference type="AlphaFoldDB" id="A0A5N8WLP5"/>
<comment type="caution">
    <text evidence="4">The sequence shown here is derived from an EMBL/GenBank/DDBJ whole genome shotgun (WGS) entry which is preliminary data.</text>
</comment>
<gene>
    <name evidence="4" type="ORF">FPZ41_06195</name>
</gene>
<proteinExistence type="predicted"/>
<dbReference type="InterPro" id="IPR009081">
    <property type="entry name" value="PP-bd_ACP"/>
</dbReference>
<dbReference type="PROSITE" id="PS00012">
    <property type="entry name" value="PHOSPHOPANTETHEINE"/>
    <property type="match status" value="1"/>
</dbReference>
<dbReference type="SUPFAM" id="SSF47336">
    <property type="entry name" value="ACP-like"/>
    <property type="match status" value="1"/>
</dbReference>
<keyword evidence="5" id="KW-1185">Reference proteome</keyword>
<keyword evidence="1" id="KW-0596">Phosphopantetheine</keyword>
<dbReference type="EMBL" id="VMNX01000011">
    <property type="protein sequence ID" value="MPY48189.1"/>
    <property type="molecule type" value="Genomic_DNA"/>
</dbReference>
<evidence type="ECO:0000256" key="2">
    <source>
        <dbReference type="ARBA" id="ARBA00022553"/>
    </source>
</evidence>
<dbReference type="Proteomes" id="UP000373149">
    <property type="component" value="Unassembled WGS sequence"/>
</dbReference>
<name>A0A5N8WLP5_9ACTN</name>
<feature type="domain" description="Carrier" evidence="3">
    <location>
        <begin position="8"/>
        <end position="89"/>
    </location>
</feature>
<evidence type="ECO:0000259" key="3">
    <source>
        <dbReference type="PROSITE" id="PS50075"/>
    </source>
</evidence>
<dbReference type="RefSeq" id="WP_131557839.1">
    <property type="nucleotide sequence ID" value="NZ_JBIRUE010000008.1"/>
</dbReference>
<evidence type="ECO:0000256" key="1">
    <source>
        <dbReference type="ARBA" id="ARBA00022450"/>
    </source>
</evidence>
<keyword evidence="2" id="KW-0597">Phosphoprotein</keyword>
<sequence>MTDQVDHQVTIDDLAELMKRTAGVSVDPLILEEESGSGWDTFGLDSLGLLGIVAELEKRHGMGLPEQMERCKTPADFLAVVNGVLMKGA</sequence>
<reference evidence="4 5" key="1">
    <citation type="submission" date="2019-09" db="EMBL/GenBank/DDBJ databases">
        <authorList>
            <person name="Duangmal K."/>
            <person name="Teo W.F.A."/>
            <person name="Lipun K."/>
        </authorList>
    </citation>
    <scope>NUCLEOTIDE SEQUENCE [LARGE SCALE GENOMIC DNA]</scope>
    <source>
        <strain evidence="4 5">K1PN6</strain>
    </source>
</reference>
<organism evidence="4 5">
    <name type="scientific">Streptomyces acidicola</name>
    <dbReference type="NCBI Taxonomy" id="2596892"/>
    <lineage>
        <taxon>Bacteria</taxon>
        <taxon>Bacillati</taxon>
        <taxon>Actinomycetota</taxon>
        <taxon>Actinomycetes</taxon>
        <taxon>Kitasatosporales</taxon>
        <taxon>Streptomycetaceae</taxon>
        <taxon>Streptomyces</taxon>
    </lineage>
</organism>
<evidence type="ECO:0000313" key="4">
    <source>
        <dbReference type="EMBL" id="MPY48189.1"/>
    </source>
</evidence>